<dbReference type="InterPro" id="IPR003675">
    <property type="entry name" value="Rce1/LyrA-like_dom"/>
</dbReference>
<dbReference type="PANTHER" id="PTHR35797:SF1">
    <property type="entry name" value="PROTEASE"/>
    <property type="match status" value="1"/>
</dbReference>
<reference evidence="3 4" key="1">
    <citation type="submission" date="2024-04" db="EMBL/GenBank/DDBJ databases">
        <title>Defined microbial consortia suppress multidrug-resistant proinflammatory Enterobacteriaceae via ecological control.</title>
        <authorList>
            <person name="Furuichi M."/>
            <person name="Kawaguchi T."/>
            <person name="Pust M."/>
            <person name="Yasuma K."/>
            <person name="Plichta D."/>
            <person name="Hasegawa N."/>
            <person name="Ohya T."/>
            <person name="Bhattarai S."/>
            <person name="Sasajima S."/>
            <person name="Aoto Y."/>
            <person name="Tuganbaev T."/>
            <person name="Yaginuma M."/>
            <person name="Ueda M."/>
            <person name="Okahashi N."/>
            <person name="Amafuji K."/>
            <person name="Kiridooshi Y."/>
            <person name="Sugita K."/>
            <person name="Strazar M."/>
            <person name="Skelly A."/>
            <person name="Suda W."/>
            <person name="Hattori M."/>
            <person name="Nakamoto N."/>
            <person name="Caballero S."/>
            <person name="Norman J."/>
            <person name="Olle B."/>
            <person name="Tanoue T."/>
            <person name="Arita M."/>
            <person name="Bucci V."/>
            <person name="Atarashi K."/>
            <person name="Xavier R."/>
            <person name="Honda K."/>
        </authorList>
    </citation>
    <scope>NUCLEOTIDE SEQUENCE [LARGE SCALE GENOMIC DNA]</scope>
    <source>
        <strain evidence="4">k04-0078-D8-1</strain>
    </source>
</reference>
<name>A0ABQ0BER7_9FIRM</name>
<accession>A0ABQ0BER7</accession>
<gene>
    <name evidence="3" type="ORF">K040078D81_40780</name>
</gene>
<sequence>MKMKEQTKKQTIIFLAVAYLLPFILGIFMGFGYSKGASLSIFPNAQMYYPAAGVMLAALITRKGDALLPRRFFIGFILLTAALVVAAIGSVLSSSTIWAIMSQWLMIGGSLVLWILYFIEGSARRKAYGMKGGKWKLTFLMSLLFLALYILRLAVSYGISGQIGYFADIFKNPTAWIVMATFIPSFYLSFSAFFGEEYGWRYYLQPLLQKKFGMRKGVILLGLIWGFWHLPLNFFYYTSPSMGIISVASQLITCVTLGVFFAYAYMKTNNIWVVVIAHYLNNNMALVATGTFSAEVISNQTITWNDVVFLLIVNSLLFLGFLASKVFRDRKNRIPTMDERADAAAAEAANSVQ</sequence>
<dbReference type="PANTHER" id="PTHR35797">
    <property type="entry name" value="PROTEASE-RELATED"/>
    <property type="match status" value="1"/>
</dbReference>
<evidence type="ECO:0000256" key="1">
    <source>
        <dbReference type="SAM" id="Phobius"/>
    </source>
</evidence>
<dbReference type="Proteomes" id="UP001600943">
    <property type="component" value="Unassembled WGS sequence"/>
</dbReference>
<feature type="domain" description="CAAX prenyl protease 2/Lysostaphin resistance protein A-like" evidence="2">
    <location>
        <begin position="183"/>
        <end position="283"/>
    </location>
</feature>
<evidence type="ECO:0000259" key="2">
    <source>
        <dbReference type="Pfam" id="PF02517"/>
    </source>
</evidence>
<keyword evidence="4" id="KW-1185">Reference proteome</keyword>
<feature type="transmembrane region" description="Helical" evidence="1">
    <location>
        <begin position="97"/>
        <end position="117"/>
    </location>
</feature>
<protein>
    <submittedName>
        <fullName evidence="3">Type II CAAX endopeptidase family protein</fullName>
    </submittedName>
</protein>
<keyword evidence="1" id="KW-0812">Transmembrane</keyword>
<feature type="transmembrane region" description="Helical" evidence="1">
    <location>
        <begin position="243"/>
        <end position="264"/>
    </location>
</feature>
<keyword evidence="1" id="KW-1133">Transmembrane helix</keyword>
<feature type="transmembrane region" description="Helical" evidence="1">
    <location>
        <begin position="175"/>
        <end position="196"/>
    </location>
</feature>
<feature type="transmembrane region" description="Helical" evidence="1">
    <location>
        <begin position="72"/>
        <end position="91"/>
    </location>
</feature>
<feature type="transmembrane region" description="Helical" evidence="1">
    <location>
        <begin position="39"/>
        <end position="60"/>
    </location>
</feature>
<feature type="transmembrane region" description="Helical" evidence="1">
    <location>
        <begin position="271"/>
        <end position="292"/>
    </location>
</feature>
<dbReference type="InterPro" id="IPR042150">
    <property type="entry name" value="MmRce1-like"/>
</dbReference>
<dbReference type="EMBL" id="BAABYW010000001">
    <property type="protein sequence ID" value="GAA6409961.1"/>
    <property type="molecule type" value="Genomic_DNA"/>
</dbReference>
<dbReference type="RefSeq" id="WP_390408059.1">
    <property type="nucleotide sequence ID" value="NZ_BAABYW010000001.1"/>
</dbReference>
<feature type="transmembrane region" description="Helical" evidence="1">
    <location>
        <begin position="217"/>
        <end position="237"/>
    </location>
</feature>
<feature type="transmembrane region" description="Helical" evidence="1">
    <location>
        <begin position="307"/>
        <end position="327"/>
    </location>
</feature>
<organism evidence="3 4">
    <name type="scientific">Blautia hominis</name>
    <dbReference type="NCBI Taxonomy" id="2025493"/>
    <lineage>
        <taxon>Bacteria</taxon>
        <taxon>Bacillati</taxon>
        <taxon>Bacillota</taxon>
        <taxon>Clostridia</taxon>
        <taxon>Lachnospirales</taxon>
        <taxon>Lachnospiraceae</taxon>
        <taxon>Blautia</taxon>
    </lineage>
</organism>
<feature type="transmembrane region" description="Helical" evidence="1">
    <location>
        <begin position="12"/>
        <end position="33"/>
    </location>
</feature>
<evidence type="ECO:0000313" key="3">
    <source>
        <dbReference type="EMBL" id="GAA6409961.1"/>
    </source>
</evidence>
<keyword evidence="1" id="KW-0472">Membrane</keyword>
<dbReference type="Pfam" id="PF02517">
    <property type="entry name" value="Rce1-like"/>
    <property type="match status" value="1"/>
</dbReference>
<proteinExistence type="predicted"/>
<feature type="transmembrane region" description="Helical" evidence="1">
    <location>
        <begin position="137"/>
        <end position="155"/>
    </location>
</feature>
<evidence type="ECO:0000313" key="4">
    <source>
        <dbReference type="Proteomes" id="UP001600943"/>
    </source>
</evidence>
<comment type="caution">
    <text evidence="3">The sequence shown here is derived from an EMBL/GenBank/DDBJ whole genome shotgun (WGS) entry which is preliminary data.</text>
</comment>